<comment type="caution">
    <text evidence="1">The sequence shown here is derived from an EMBL/GenBank/DDBJ whole genome shotgun (WGS) entry which is preliminary data.</text>
</comment>
<evidence type="ECO:0000313" key="1">
    <source>
        <dbReference type="EMBL" id="RJO60287.1"/>
    </source>
</evidence>
<protein>
    <submittedName>
        <fullName evidence="1">DUF1566 domain-containing protein</fullName>
    </submittedName>
</protein>
<organism evidence="1 2">
    <name type="scientific">candidate division WS5 bacterium</name>
    <dbReference type="NCBI Taxonomy" id="2093353"/>
    <lineage>
        <taxon>Bacteria</taxon>
        <taxon>candidate division WS5</taxon>
    </lineage>
</organism>
<gene>
    <name evidence="1" type="ORF">C4544_05340</name>
</gene>
<reference evidence="1 2" key="1">
    <citation type="journal article" date="2017" name="ISME J.">
        <title>Energy and carbon metabolisms in a deep terrestrial subsurface fluid microbial community.</title>
        <authorList>
            <person name="Momper L."/>
            <person name="Jungbluth S.P."/>
            <person name="Lee M.D."/>
            <person name="Amend J.P."/>
        </authorList>
    </citation>
    <scope>NUCLEOTIDE SEQUENCE [LARGE SCALE GENOMIC DNA]</scope>
    <source>
        <strain evidence="1">SURF_29</strain>
    </source>
</reference>
<sequence length="257" mass="29132">MALVTHLVVMPMRFRTALRFYLYHEGDVIMKKWRSLRFVILLFTLFFLFTLSAHAELFNRGTDSLGNRLIYDSDLDVTWYDYTNSHDTWQNQINWASGLTVNFGDNIYDDWRLPTTVDGPFNQSCEGTGTLGYNITSSEMGHLYYATLGNIAYRTNDCNNINPGWGLVNKGPFINLQPDSYWSGTQFAAVPTNGWYFFFYNGLQNINPKGSDNFSALAVRTGDVESTVAPEPISLILFVTGGTLLAGRRYIKSKNIA</sequence>
<accession>A0A419DB08</accession>
<dbReference type="EMBL" id="QZJW01000048">
    <property type="protein sequence ID" value="RJO60287.1"/>
    <property type="molecule type" value="Genomic_DNA"/>
</dbReference>
<dbReference type="AlphaFoldDB" id="A0A419DB08"/>
<name>A0A419DB08_9BACT</name>
<dbReference type="Proteomes" id="UP000285655">
    <property type="component" value="Unassembled WGS sequence"/>
</dbReference>
<evidence type="ECO:0000313" key="2">
    <source>
        <dbReference type="Proteomes" id="UP000285655"/>
    </source>
</evidence>
<proteinExistence type="predicted"/>